<protein>
    <submittedName>
        <fullName evidence="1">Uncharacterized protein Cc8L18.3</fullName>
    </submittedName>
</protein>
<name>B9W4M0_COTCN</name>
<sequence>MNILIHAADSVNVEVRKVVNKIKKNAATADKSMKKIVANAVRKIPSPVAANIPDALYLVKSGRRIRRQLNPVLENPNNLRDFEIPLKYTETSKNDKFLQYDSGGDKRILIYATETNMNILKS</sequence>
<organism evidence="1">
    <name type="scientific">Cotesia congregata</name>
    <name type="common">Parasitoid wasp</name>
    <name type="synonym">Apanteles congregatus</name>
    <dbReference type="NCBI Taxonomy" id="51543"/>
    <lineage>
        <taxon>Eukaryota</taxon>
        <taxon>Metazoa</taxon>
        <taxon>Ecdysozoa</taxon>
        <taxon>Arthropoda</taxon>
        <taxon>Hexapoda</taxon>
        <taxon>Insecta</taxon>
        <taxon>Pterygota</taxon>
        <taxon>Neoptera</taxon>
        <taxon>Endopterygota</taxon>
        <taxon>Hymenoptera</taxon>
        <taxon>Apocrita</taxon>
        <taxon>Ichneumonoidea</taxon>
        <taxon>Braconidae</taxon>
        <taxon>Microgastrinae</taxon>
        <taxon>Cotesia</taxon>
    </lineage>
</organism>
<gene>
    <name evidence="1" type="primary">Cc8L18.3</name>
</gene>
<proteinExistence type="predicted"/>
<accession>B9W4M0</accession>
<dbReference type="EMBL" id="FM212914">
    <property type="protein sequence ID" value="CAR82259.1"/>
    <property type="molecule type" value="Genomic_DNA"/>
</dbReference>
<dbReference type="AlphaFoldDB" id="B9W4M0"/>
<reference evidence="1" key="1">
    <citation type="journal article" date="2009" name="Science">
        <title>Polydnaviruses of Braconid Wasps Derive from an Ancestral Nudivirus.</title>
        <authorList>
            <person name="Bezier A."/>
            <person name="Annaheim M."/>
            <person name="Herbiniere J."/>
            <person name="Wetterwald C."/>
            <person name="Gyapay G."/>
            <person name="Bernard-Samain S."/>
            <person name="Wincker P."/>
            <person name="Roditi I."/>
            <person name="Heller M."/>
            <person name="Belgahzi M."/>
            <person name="Pfister-Wilhem R."/>
            <person name="Periquet G."/>
            <person name="Dupuy C."/>
            <person name="Huguet E."/>
            <person name="Volkoff A.N."/>
            <person name="Lanzrein B."/>
            <person name="Drezen J.M."/>
        </authorList>
    </citation>
    <scope>NUCLEOTIDE SEQUENCE</scope>
</reference>
<evidence type="ECO:0000313" key="1">
    <source>
        <dbReference type="EMBL" id="CAR82259.1"/>
    </source>
</evidence>